<accession>A0AAE0P4Y3</accession>
<evidence type="ECO:0000313" key="3">
    <source>
        <dbReference type="Proteomes" id="UP001285441"/>
    </source>
</evidence>
<reference evidence="2" key="2">
    <citation type="submission" date="2023-06" db="EMBL/GenBank/DDBJ databases">
        <authorList>
            <consortium name="Lawrence Berkeley National Laboratory"/>
            <person name="Haridas S."/>
            <person name="Hensen N."/>
            <person name="Bonometti L."/>
            <person name="Westerberg I."/>
            <person name="Brannstrom I.O."/>
            <person name="Guillou S."/>
            <person name="Cros-Aarteil S."/>
            <person name="Calhoun S."/>
            <person name="Kuo A."/>
            <person name="Mondo S."/>
            <person name="Pangilinan J."/>
            <person name="Riley R."/>
            <person name="LaButti K."/>
            <person name="Andreopoulos B."/>
            <person name="Lipzen A."/>
            <person name="Chen C."/>
            <person name="Yanf M."/>
            <person name="Daum C."/>
            <person name="Ng V."/>
            <person name="Clum A."/>
            <person name="Steindorff A."/>
            <person name="Ohm R."/>
            <person name="Martin F."/>
            <person name="Silar P."/>
            <person name="Natvig D."/>
            <person name="Lalanne C."/>
            <person name="Gautier V."/>
            <person name="Ament-velasquez S.L."/>
            <person name="Kruys A."/>
            <person name="Hutchinson M.I."/>
            <person name="Powell A.J."/>
            <person name="Barry K."/>
            <person name="Miller A.N."/>
            <person name="Grigoriev I.V."/>
            <person name="Debuchy R."/>
            <person name="Gladieux P."/>
            <person name="Thoren M.H."/>
            <person name="Johannesson H."/>
        </authorList>
    </citation>
    <scope>NUCLEOTIDE SEQUENCE</scope>
    <source>
        <strain evidence="2">CBS 232.78</strain>
    </source>
</reference>
<protein>
    <submittedName>
        <fullName evidence="2">Uncharacterized protein</fullName>
    </submittedName>
</protein>
<feature type="compositionally biased region" description="Polar residues" evidence="1">
    <location>
        <begin position="135"/>
        <end position="144"/>
    </location>
</feature>
<gene>
    <name evidence="2" type="ORF">B0H63DRAFT_18695</name>
</gene>
<organism evidence="2 3">
    <name type="scientific">Podospora didyma</name>
    <dbReference type="NCBI Taxonomy" id="330526"/>
    <lineage>
        <taxon>Eukaryota</taxon>
        <taxon>Fungi</taxon>
        <taxon>Dikarya</taxon>
        <taxon>Ascomycota</taxon>
        <taxon>Pezizomycotina</taxon>
        <taxon>Sordariomycetes</taxon>
        <taxon>Sordariomycetidae</taxon>
        <taxon>Sordariales</taxon>
        <taxon>Podosporaceae</taxon>
        <taxon>Podospora</taxon>
    </lineage>
</organism>
<comment type="caution">
    <text evidence="2">The sequence shown here is derived from an EMBL/GenBank/DDBJ whole genome shotgun (WGS) entry which is preliminary data.</text>
</comment>
<reference evidence="2" key="1">
    <citation type="journal article" date="2023" name="Mol. Phylogenet. Evol.">
        <title>Genome-scale phylogeny and comparative genomics of the fungal order Sordariales.</title>
        <authorList>
            <person name="Hensen N."/>
            <person name="Bonometti L."/>
            <person name="Westerberg I."/>
            <person name="Brannstrom I.O."/>
            <person name="Guillou S."/>
            <person name="Cros-Aarteil S."/>
            <person name="Calhoun S."/>
            <person name="Haridas S."/>
            <person name="Kuo A."/>
            <person name="Mondo S."/>
            <person name="Pangilinan J."/>
            <person name="Riley R."/>
            <person name="LaButti K."/>
            <person name="Andreopoulos B."/>
            <person name="Lipzen A."/>
            <person name="Chen C."/>
            <person name="Yan M."/>
            <person name="Daum C."/>
            <person name="Ng V."/>
            <person name="Clum A."/>
            <person name="Steindorff A."/>
            <person name="Ohm R.A."/>
            <person name="Martin F."/>
            <person name="Silar P."/>
            <person name="Natvig D.O."/>
            <person name="Lalanne C."/>
            <person name="Gautier V."/>
            <person name="Ament-Velasquez S.L."/>
            <person name="Kruys A."/>
            <person name="Hutchinson M.I."/>
            <person name="Powell A.J."/>
            <person name="Barry K."/>
            <person name="Miller A.N."/>
            <person name="Grigoriev I.V."/>
            <person name="Debuchy R."/>
            <person name="Gladieux P."/>
            <person name="Hiltunen Thoren M."/>
            <person name="Johannesson H."/>
        </authorList>
    </citation>
    <scope>NUCLEOTIDE SEQUENCE</scope>
    <source>
        <strain evidence="2">CBS 232.78</strain>
    </source>
</reference>
<dbReference type="AlphaFoldDB" id="A0AAE0P4Y3"/>
<proteinExistence type="predicted"/>
<feature type="compositionally biased region" description="Polar residues" evidence="1">
    <location>
        <begin position="248"/>
        <end position="260"/>
    </location>
</feature>
<name>A0AAE0P4Y3_9PEZI</name>
<evidence type="ECO:0000256" key="1">
    <source>
        <dbReference type="SAM" id="MobiDB-lite"/>
    </source>
</evidence>
<feature type="region of interest" description="Disordered" evidence="1">
    <location>
        <begin position="118"/>
        <end position="219"/>
    </location>
</feature>
<dbReference type="Proteomes" id="UP001285441">
    <property type="component" value="Unassembled WGS sequence"/>
</dbReference>
<feature type="region of interest" description="Disordered" evidence="1">
    <location>
        <begin position="236"/>
        <end position="265"/>
    </location>
</feature>
<keyword evidence="3" id="KW-1185">Reference proteome</keyword>
<dbReference type="EMBL" id="JAULSW010000001">
    <property type="protein sequence ID" value="KAK3393493.1"/>
    <property type="molecule type" value="Genomic_DNA"/>
</dbReference>
<feature type="compositionally biased region" description="Basic residues" evidence="1">
    <location>
        <begin position="236"/>
        <end position="246"/>
    </location>
</feature>
<evidence type="ECO:0000313" key="2">
    <source>
        <dbReference type="EMBL" id="KAK3393493.1"/>
    </source>
</evidence>
<sequence>MPKAQQLISIQPLTETAAQEQAPFPRSLMILTHSSDPTGQETSLEANISISIESVESGPISRFPMTVSSLHQDNRPRHAAMTMFFTSTPPPDDHVTSQIELINGVGCHFPSNLPSRASSLTLGSDCPSGAPSTPRRGSTSQESGCSDDDNDLTPTMGVRDTVFTSAGDGATPQRVPFRSGLFGLDPLTPSPSPRTKSKRVSSPPSTPRPIKRSRSQDRQDQLEYFRELGTQQAFHNAKRLTTKLRRSASPSGENPESSKYSDPFVSISPSQIDHLSSSFRKSSSRRFELLIDTDTQSAPAKQVSQQAEFAIEIEWFSEDQIEELLAGLLSSFREFYVRPEDTDDQVSTCDPESAKIARSIFKAIFKSRLSSPEDEALLLQEEDEDVLNMFMIWIREMNIPSGVRIETATDIVDRLIQLTVEPGTLGMNESWPFVQKIT</sequence>